<protein>
    <recommendedName>
        <fullName evidence="8">Peptidase C1A papain C-terminal domain-containing protein</fullName>
    </recommendedName>
</protein>
<keyword evidence="2" id="KW-0645">Protease</keyword>
<keyword evidence="3 7" id="KW-0732">Signal</keyword>
<name>A0AA88H643_NAELO</name>
<keyword evidence="6" id="KW-1015">Disulfide bond</keyword>
<dbReference type="GO" id="GO:0006508">
    <property type="term" value="P:proteolysis"/>
    <property type="evidence" value="ECO:0007669"/>
    <property type="project" value="UniProtKB-KW"/>
</dbReference>
<dbReference type="AlphaFoldDB" id="A0AA88H643"/>
<gene>
    <name evidence="9" type="ORF">C9374_003863</name>
</gene>
<evidence type="ECO:0000256" key="1">
    <source>
        <dbReference type="ARBA" id="ARBA00008455"/>
    </source>
</evidence>
<dbReference type="PRINTS" id="PR00705">
    <property type="entry name" value="PAPAIN"/>
</dbReference>
<dbReference type="GO" id="GO:0004197">
    <property type="term" value="F:cysteine-type endopeptidase activity"/>
    <property type="evidence" value="ECO:0007669"/>
    <property type="project" value="InterPro"/>
</dbReference>
<comment type="caution">
    <text evidence="9">The sequence shown here is derived from an EMBL/GenBank/DDBJ whole genome shotgun (WGS) entry which is preliminary data.</text>
</comment>
<keyword evidence="10" id="KW-1185">Reference proteome</keyword>
<sequence length="356" mass="39829">MKTLVSLLLVTLALSVALVHAAIITEEDHHTLAIDFDIIKQVNTNPQSTWKAGVNRNFAGKTLAEIKRLLGFPKKEGKIRYTEEEMITINHYHQAKMKAVDEVGIKEAAKEFKSLALPDNFDARQQWGKCIHPIRNQEQCGSCWAFSASEVLSDRFCIASKGAVDVVLSPQDMVSCDYNDMGCDGGNLDNAWWWLKNKGIVPDSCMPYISGNGVTAPCPTTCNGTNVPISSKLYYAKSYQHISPWMWWKKVEEIQQDIFDNGPVQTGFSVYQDFINYKSGVYTHQTGSFLGGHAVKIVGWGVTNDGQNTPYWIVANSWSADWGLNGFFWIKRGNDECGFESDVYSGESDLSRLPKQ</sequence>
<dbReference type="Pfam" id="PF08127">
    <property type="entry name" value="Propeptide_C1"/>
    <property type="match status" value="1"/>
</dbReference>
<dbReference type="PANTHER" id="PTHR12411">
    <property type="entry name" value="CYSTEINE PROTEASE FAMILY C1-RELATED"/>
    <property type="match status" value="1"/>
</dbReference>
<dbReference type="GeneID" id="68096318"/>
<evidence type="ECO:0000256" key="4">
    <source>
        <dbReference type="ARBA" id="ARBA00022801"/>
    </source>
</evidence>
<evidence type="ECO:0000256" key="6">
    <source>
        <dbReference type="ARBA" id="ARBA00023157"/>
    </source>
</evidence>
<dbReference type="InterPro" id="IPR025661">
    <property type="entry name" value="Pept_asp_AS"/>
</dbReference>
<dbReference type="SMART" id="SM00645">
    <property type="entry name" value="Pept_C1"/>
    <property type="match status" value="1"/>
</dbReference>
<proteinExistence type="inferred from homology"/>
<dbReference type="InterPro" id="IPR012599">
    <property type="entry name" value="Propeptide_C1A"/>
</dbReference>
<dbReference type="InterPro" id="IPR038765">
    <property type="entry name" value="Papain-like_cys_pep_sf"/>
</dbReference>
<evidence type="ECO:0000313" key="9">
    <source>
        <dbReference type="EMBL" id="KAG2394099.1"/>
    </source>
</evidence>
<dbReference type="InterPro" id="IPR000668">
    <property type="entry name" value="Peptidase_C1A_C"/>
</dbReference>
<evidence type="ECO:0000256" key="3">
    <source>
        <dbReference type="ARBA" id="ARBA00022729"/>
    </source>
</evidence>
<dbReference type="RefSeq" id="XP_044555993.1">
    <property type="nucleotide sequence ID" value="XM_044693438.1"/>
</dbReference>
<dbReference type="InterPro" id="IPR000169">
    <property type="entry name" value="Pept_cys_AS"/>
</dbReference>
<organism evidence="9 10">
    <name type="scientific">Naegleria lovaniensis</name>
    <name type="common">Amoeba</name>
    <dbReference type="NCBI Taxonomy" id="51637"/>
    <lineage>
        <taxon>Eukaryota</taxon>
        <taxon>Discoba</taxon>
        <taxon>Heterolobosea</taxon>
        <taxon>Tetramitia</taxon>
        <taxon>Eutetramitia</taxon>
        <taxon>Vahlkampfiidae</taxon>
        <taxon>Naegleria</taxon>
    </lineage>
</organism>
<dbReference type="EMBL" id="PYSW02000001">
    <property type="protein sequence ID" value="KAG2394099.1"/>
    <property type="molecule type" value="Genomic_DNA"/>
</dbReference>
<dbReference type="PROSITE" id="PS00139">
    <property type="entry name" value="THIOL_PROTEASE_CYS"/>
    <property type="match status" value="1"/>
</dbReference>
<feature type="signal peptide" evidence="7">
    <location>
        <begin position="1"/>
        <end position="21"/>
    </location>
</feature>
<keyword evidence="4" id="KW-0378">Hydrolase</keyword>
<evidence type="ECO:0000256" key="7">
    <source>
        <dbReference type="SAM" id="SignalP"/>
    </source>
</evidence>
<dbReference type="InterPro" id="IPR013128">
    <property type="entry name" value="Peptidase_C1A"/>
</dbReference>
<reference evidence="9 10" key="1">
    <citation type="journal article" date="2018" name="BMC Genomics">
        <title>The genome of Naegleria lovaniensis, the basis for a comparative approach to unravel pathogenicity factors of the human pathogenic amoeba N. fowleri.</title>
        <authorList>
            <person name="Liechti N."/>
            <person name="Schurch N."/>
            <person name="Bruggmann R."/>
            <person name="Wittwer M."/>
        </authorList>
    </citation>
    <scope>NUCLEOTIDE SEQUENCE [LARGE SCALE GENOMIC DNA]</scope>
    <source>
        <strain evidence="9 10">ATCC 30569</strain>
    </source>
</reference>
<dbReference type="Gene3D" id="3.90.70.10">
    <property type="entry name" value="Cysteine proteinases"/>
    <property type="match status" value="1"/>
</dbReference>
<dbReference type="InterPro" id="IPR025660">
    <property type="entry name" value="Pept_his_AS"/>
</dbReference>
<evidence type="ECO:0000256" key="5">
    <source>
        <dbReference type="ARBA" id="ARBA00022807"/>
    </source>
</evidence>
<dbReference type="SUPFAM" id="SSF54001">
    <property type="entry name" value="Cysteine proteinases"/>
    <property type="match status" value="1"/>
</dbReference>
<dbReference type="PROSITE" id="PS00640">
    <property type="entry name" value="THIOL_PROTEASE_ASN"/>
    <property type="match status" value="1"/>
</dbReference>
<feature type="chain" id="PRO_5041646008" description="Peptidase C1A papain C-terminal domain-containing protein" evidence="7">
    <location>
        <begin position="22"/>
        <end position="356"/>
    </location>
</feature>
<evidence type="ECO:0000256" key="2">
    <source>
        <dbReference type="ARBA" id="ARBA00022670"/>
    </source>
</evidence>
<dbReference type="CDD" id="cd02620">
    <property type="entry name" value="Peptidase_C1A_CathepsinB"/>
    <property type="match status" value="1"/>
</dbReference>
<dbReference type="Proteomes" id="UP000816034">
    <property type="component" value="Unassembled WGS sequence"/>
</dbReference>
<feature type="domain" description="Peptidase C1A papain C-terminal" evidence="8">
    <location>
        <begin position="117"/>
        <end position="347"/>
    </location>
</feature>
<dbReference type="Pfam" id="PF00112">
    <property type="entry name" value="Peptidase_C1"/>
    <property type="match status" value="1"/>
</dbReference>
<evidence type="ECO:0000259" key="8">
    <source>
        <dbReference type="SMART" id="SM00645"/>
    </source>
</evidence>
<keyword evidence="5" id="KW-0788">Thiol protease</keyword>
<dbReference type="PROSITE" id="PS00639">
    <property type="entry name" value="THIOL_PROTEASE_HIS"/>
    <property type="match status" value="1"/>
</dbReference>
<comment type="similarity">
    <text evidence="1">Belongs to the peptidase C1 family.</text>
</comment>
<accession>A0AA88H643</accession>
<evidence type="ECO:0000313" key="10">
    <source>
        <dbReference type="Proteomes" id="UP000816034"/>
    </source>
</evidence>